<accession>A0ABU9DAH0</accession>
<sequence>MAMAKHQVTELKPQRGWRRLGSPKTGFRYVNARGEPVRAPAHLQRIQSLHIPPGWRDVRISPSHKARLQATGYDSKGRKQYIYHPDYVATQNRQKFARLLELAEALPRMRETTNAHLHETGLPREKVLAAVLRLINETYFRIGSERYARQHRTFGITSLRKRHCRIEGNHLVFAFRGKHGVAQRRIVTDALLVGIIAELLKLPGPYLFQYVDPEKGIQRVCEKAVNSYVRQVLHADCTAKDFRTFGGSLLAARILDGLGPPESDKDARRKIASCIRQVAERLGNTPAVARSSYIHPQVLDSFQAGRTLGAFQPRRRRLRRVDGRQSGHYPEELAFLALLRECAANSGQDHTGTQG</sequence>
<evidence type="ECO:0000256" key="4">
    <source>
        <dbReference type="ARBA" id="ARBA00023029"/>
    </source>
</evidence>
<dbReference type="InterPro" id="IPR035447">
    <property type="entry name" value="DNA_topo_I_N_sf"/>
</dbReference>
<gene>
    <name evidence="9" type="ORF">WOB96_12265</name>
</gene>
<dbReference type="Gene3D" id="3.30.66.10">
    <property type="entry name" value="DNA topoisomerase I domain"/>
    <property type="match status" value="1"/>
</dbReference>
<keyword evidence="4" id="KW-0799">Topoisomerase</keyword>
<evidence type="ECO:0000256" key="2">
    <source>
        <dbReference type="ARBA" id="ARBA00006645"/>
    </source>
</evidence>
<evidence type="ECO:0000256" key="6">
    <source>
        <dbReference type="ARBA" id="ARBA00023235"/>
    </source>
</evidence>
<dbReference type="InterPro" id="IPR001631">
    <property type="entry name" value="TopoI"/>
</dbReference>
<dbReference type="PRINTS" id="PR00416">
    <property type="entry name" value="EUTPISMRASEI"/>
</dbReference>
<dbReference type="InterPro" id="IPR013500">
    <property type="entry name" value="TopoI_cat_euk"/>
</dbReference>
<comment type="caution">
    <text evidence="9">The sequence shown here is derived from an EMBL/GenBank/DDBJ whole genome shotgun (WGS) entry which is preliminary data.</text>
</comment>
<dbReference type="Gene3D" id="1.10.132.120">
    <property type="match status" value="1"/>
</dbReference>
<evidence type="ECO:0000256" key="5">
    <source>
        <dbReference type="ARBA" id="ARBA00023125"/>
    </source>
</evidence>
<name>A0ABU9DAH0_9PROT</name>
<comment type="catalytic activity">
    <reaction evidence="1">
        <text>ATP-independent breakage of single-stranded DNA, followed by passage and rejoining.</text>
        <dbReference type="EC" id="5.6.2.1"/>
    </reaction>
</comment>
<evidence type="ECO:0000256" key="3">
    <source>
        <dbReference type="ARBA" id="ARBA00012891"/>
    </source>
</evidence>
<protein>
    <recommendedName>
        <fullName evidence="3">DNA topoisomerase</fullName>
        <ecNumber evidence="3">5.6.2.1</ecNumber>
    </recommendedName>
</protein>
<keyword evidence="10" id="KW-1185">Reference proteome</keyword>
<keyword evidence="5" id="KW-0238">DNA-binding</keyword>
<dbReference type="Pfam" id="PF01028">
    <property type="entry name" value="Topoisom_I"/>
    <property type="match status" value="1"/>
</dbReference>
<feature type="domain" description="DNA topoisomerase IB N-terminal" evidence="8">
    <location>
        <begin position="26"/>
        <end position="74"/>
    </location>
</feature>
<evidence type="ECO:0000313" key="10">
    <source>
        <dbReference type="Proteomes" id="UP001446205"/>
    </source>
</evidence>
<comment type="similarity">
    <text evidence="2">Belongs to the type IB topoisomerase family.</text>
</comment>
<dbReference type="InterPro" id="IPR011010">
    <property type="entry name" value="DNA_brk_join_enz"/>
</dbReference>
<dbReference type="PROSITE" id="PS52038">
    <property type="entry name" value="TOPO_IB_2"/>
    <property type="match status" value="1"/>
</dbReference>
<dbReference type="EMBL" id="JBBPCO010000012">
    <property type="protein sequence ID" value="MEK8090529.1"/>
    <property type="molecule type" value="Genomic_DNA"/>
</dbReference>
<dbReference type="EC" id="5.6.2.1" evidence="3"/>
<evidence type="ECO:0000256" key="1">
    <source>
        <dbReference type="ARBA" id="ARBA00000213"/>
    </source>
</evidence>
<dbReference type="Proteomes" id="UP001446205">
    <property type="component" value="Unassembled WGS sequence"/>
</dbReference>
<proteinExistence type="inferred from homology"/>
<organism evidence="9 10">
    <name type="scientific">Thermithiobacillus plumbiphilus</name>
    <dbReference type="NCBI Taxonomy" id="1729899"/>
    <lineage>
        <taxon>Bacteria</taxon>
        <taxon>Pseudomonadati</taxon>
        <taxon>Pseudomonadota</taxon>
        <taxon>Acidithiobacillia</taxon>
        <taxon>Acidithiobacillales</taxon>
        <taxon>Thermithiobacillaceae</taxon>
        <taxon>Thermithiobacillus</taxon>
    </lineage>
</organism>
<evidence type="ECO:0000259" key="7">
    <source>
        <dbReference type="Pfam" id="PF01028"/>
    </source>
</evidence>
<feature type="domain" description="DNA topoisomerase I catalytic core eukaryotic-type" evidence="7">
    <location>
        <begin position="90"/>
        <end position="303"/>
    </location>
</feature>
<dbReference type="Gene3D" id="3.90.15.10">
    <property type="entry name" value="Topoisomerase I, Chain A, domain 3"/>
    <property type="match status" value="1"/>
</dbReference>
<dbReference type="Pfam" id="PF21338">
    <property type="entry name" value="Top1B_N_bact"/>
    <property type="match status" value="1"/>
</dbReference>
<dbReference type="InterPro" id="IPR049331">
    <property type="entry name" value="Top1B_N_bact"/>
</dbReference>
<reference evidence="9 10" key="1">
    <citation type="submission" date="2024-04" db="EMBL/GenBank/DDBJ databases">
        <authorList>
            <person name="Abashina T."/>
            <person name="Shaikin A."/>
        </authorList>
    </citation>
    <scope>NUCLEOTIDE SEQUENCE [LARGE SCALE GENOMIC DNA]</scope>
    <source>
        <strain evidence="9 10">AAFK</strain>
    </source>
</reference>
<dbReference type="RefSeq" id="WP_341371581.1">
    <property type="nucleotide sequence ID" value="NZ_JBBPCO010000012.1"/>
</dbReference>
<dbReference type="SUPFAM" id="SSF55869">
    <property type="entry name" value="DNA topoisomerase I domain"/>
    <property type="match status" value="1"/>
</dbReference>
<evidence type="ECO:0000313" key="9">
    <source>
        <dbReference type="EMBL" id="MEK8090529.1"/>
    </source>
</evidence>
<keyword evidence="6" id="KW-0413">Isomerase</keyword>
<dbReference type="InterPro" id="IPR014711">
    <property type="entry name" value="TopoI_cat_a-hlx-sub_euk"/>
</dbReference>
<dbReference type="SUPFAM" id="SSF56349">
    <property type="entry name" value="DNA breaking-rejoining enzymes"/>
    <property type="match status" value="1"/>
</dbReference>
<evidence type="ECO:0000259" key="8">
    <source>
        <dbReference type="Pfam" id="PF21338"/>
    </source>
</evidence>